<dbReference type="Pfam" id="PF07992">
    <property type="entry name" value="Pyr_redox_2"/>
    <property type="match status" value="1"/>
</dbReference>
<dbReference type="PANTHER" id="PTHR43429">
    <property type="entry name" value="PYRIDINE NUCLEOTIDE-DISULFIDE OXIDOREDUCTASE DOMAIN-CONTAINING"/>
    <property type="match status" value="1"/>
</dbReference>
<dbReference type="InterPro" id="IPR023753">
    <property type="entry name" value="FAD/NAD-binding_dom"/>
</dbReference>
<name>Q0AVQ5_SYNWW</name>
<evidence type="ECO:0000256" key="5">
    <source>
        <dbReference type="ARBA" id="ARBA00023002"/>
    </source>
</evidence>
<comment type="similarity">
    <text evidence="2">Belongs to the class-III pyridine nucleotide-disulfide oxidoreductase family.</text>
</comment>
<dbReference type="InterPro" id="IPR036188">
    <property type="entry name" value="FAD/NAD-bd_sf"/>
</dbReference>
<keyword evidence="4" id="KW-0274">FAD</keyword>
<dbReference type="InterPro" id="IPR050260">
    <property type="entry name" value="FAD-bd_OxRdtase"/>
</dbReference>
<accession>Q0AVQ5</accession>
<evidence type="ECO:0000313" key="10">
    <source>
        <dbReference type="Proteomes" id="UP000001968"/>
    </source>
</evidence>
<dbReference type="InterPro" id="IPR016156">
    <property type="entry name" value="FAD/NAD-linked_Rdtase_dimer_sf"/>
</dbReference>
<evidence type="ECO:0000256" key="4">
    <source>
        <dbReference type="ARBA" id="ARBA00022827"/>
    </source>
</evidence>
<dbReference type="AlphaFoldDB" id="Q0AVQ5"/>
<dbReference type="STRING" id="335541.Swol_1902"/>
<evidence type="ECO:0000256" key="6">
    <source>
        <dbReference type="ARBA" id="ARBA00023284"/>
    </source>
</evidence>
<dbReference type="EMBL" id="CP000448">
    <property type="protein sequence ID" value="ABI69199.1"/>
    <property type="molecule type" value="Genomic_DNA"/>
</dbReference>
<dbReference type="PRINTS" id="PR00368">
    <property type="entry name" value="FADPNR"/>
</dbReference>
<keyword evidence="10" id="KW-1185">Reference proteome</keyword>
<organism evidence="9 10">
    <name type="scientific">Syntrophomonas wolfei subsp. wolfei (strain DSM 2245B / Goettingen)</name>
    <dbReference type="NCBI Taxonomy" id="335541"/>
    <lineage>
        <taxon>Bacteria</taxon>
        <taxon>Bacillati</taxon>
        <taxon>Bacillota</taxon>
        <taxon>Clostridia</taxon>
        <taxon>Eubacteriales</taxon>
        <taxon>Syntrophomonadaceae</taxon>
        <taxon>Syntrophomonas</taxon>
    </lineage>
</organism>
<evidence type="ECO:0000256" key="2">
    <source>
        <dbReference type="ARBA" id="ARBA00009130"/>
    </source>
</evidence>
<keyword evidence="6" id="KW-0676">Redox-active center</keyword>
<evidence type="ECO:0000259" key="7">
    <source>
        <dbReference type="Pfam" id="PF02852"/>
    </source>
</evidence>
<protein>
    <submittedName>
        <fullName evidence="9">FAD-dependent pyridine nucleotide-disulphide oxidoreductase</fullName>
    </submittedName>
</protein>
<feature type="domain" description="Pyridine nucleotide-disulphide oxidoreductase dimerisation" evidence="7">
    <location>
        <begin position="335"/>
        <end position="433"/>
    </location>
</feature>
<comment type="cofactor">
    <cofactor evidence="1">
        <name>FAD</name>
        <dbReference type="ChEBI" id="CHEBI:57692"/>
    </cofactor>
</comment>
<evidence type="ECO:0000256" key="1">
    <source>
        <dbReference type="ARBA" id="ARBA00001974"/>
    </source>
</evidence>
<feature type="domain" description="FAD/NAD(P)-binding" evidence="8">
    <location>
        <begin position="4"/>
        <end position="292"/>
    </location>
</feature>
<evidence type="ECO:0000259" key="8">
    <source>
        <dbReference type="Pfam" id="PF07992"/>
    </source>
</evidence>
<dbReference type="KEGG" id="swo:Swol_1902"/>
<dbReference type="eggNOG" id="COG0446">
    <property type="taxonomic scope" value="Bacteria"/>
</dbReference>
<evidence type="ECO:0000313" key="9">
    <source>
        <dbReference type="EMBL" id="ABI69199.1"/>
    </source>
</evidence>
<proteinExistence type="inferred from homology"/>
<dbReference type="SUPFAM" id="SSF55424">
    <property type="entry name" value="FAD/NAD-linked reductases, dimerisation (C-terminal) domain"/>
    <property type="match status" value="1"/>
</dbReference>
<dbReference type="Pfam" id="PF02852">
    <property type="entry name" value="Pyr_redox_dim"/>
    <property type="match status" value="1"/>
</dbReference>
<dbReference type="PRINTS" id="PR00411">
    <property type="entry name" value="PNDRDTASEI"/>
</dbReference>
<dbReference type="InterPro" id="IPR004099">
    <property type="entry name" value="Pyr_nucl-diS_OxRdtase_dimer"/>
</dbReference>
<dbReference type="GO" id="GO:0016491">
    <property type="term" value="F:oxidoreductase activity"/>
    <property type="evidence" value="ECO:0007669"/>
    <property type="project" value="UniProtKB-KW"/>
</dbReference>
<dbReference type="Gene3D" id="3.50.50.60">
    <property type="entry name" value="FAD/NAD(P)-binding domain"/>
    <property type="match status" value="2"/>
</dbReference>
<keyword evidence="3" id="KW-0285">Flavoprotein</keyword>
<evidence type="ECO:0000256" key="3">
    <source>
        <dbReference type="ARBA" id="ARBA00022630"/>
    </source>
</evidence>
<reference evidence="10" key="1">
    <citation type="journal article" date="2010" name="Environ. Microbiol.">
        <title>The genome of Syntrophomonas wolfei: new insights into syntrophic metabolism and biohydrogen production.</title>
        <authorList>
            <person name="Sieber J.R."/>
            <person name="Sims D.R."/>
            <person name="Han C."/>
            <person name="Kim E."/>
            <person name="Lykidis A."/>
            <person name="Lapidus A.L."/>
            <person name="McDonnald E."/>
            <person name="Rohlin L."/>
            <person name="Culley D.E."/>
            <person name="Gunsalus R."/>
            <person name="McInerney M.J."/>
        </authorList>
    </citation>
    <scope>NUCLEOTIDE SEQUENCE [LARGE SCALE GENOMIC DNA]</scope>
    <source>
        <strain evidence="10">DSM 2245B / Goettingen</strain>
    </source>
</reference>
<dbReference type="Proteomes" id="UP000001968">
    <property type="component" value="Chromosome"/>
</dbReference>
<keyword evidence="5" id="KW-0560">Oxidoreductase</keyword>
<sequence length="444" mass="47968">MNNKLLIIGGVAAGMSAASKARRIDSELEITAITDDQYVSYAGCGLPYFIGGKIPEQAQLIARRPEDFAQQNISVKTRVRARLIRPEQKCVVTENLETGQLSEESYDRLLVCTGARPYIPSLEAINLEGIFVLRTIHDSLAIKAYMHQHIPKRALIVGGGYIGLEMVENLLEYGCEVILLERSSHLLPNMDEDMALILTSYLQSRGVEVRTSENLTGFAGDSRVREAFTDKGSLPVDFVLLSMGVVPNSELAAAAGVELGIRNAIRVNDKMESNLPGIYAAGDCATTKHLVSGQEVYIPMGTTANKQGKVAGENAAGGSARFAGVLGTGIARAMEMELSRTGLCENECRQLGIDFISRRVKSRTAAHYCPVSGEIHVKILAEKPSGHILGAQIVGFAGAAKRIDMLATAITMRATVESLIDMDLAYSPPFSPVWDPVLVALNQF</sequence>
<dbReference type="PANTHER" id="PTHR43429:SF1">
    <property type="entry name" value="NAD(P)H SULFUR OXIDOREDUCTASE (COA-DEPENDENT)"/>
    <property type="match status" value="1"/>
</dbReference>
<dbReference type="SUPFAM" id="SSF51905">
    <property type="entry name" value="FAD/NAD(P)-binding domain"/>
    <property type="match status" value="2"/>
</dbReference>
<gene>
    <name evidence="9" type="ordered locus">Swol_1902</name>
</gene>
<dbReference type="RefSeq" id="WP_011641293.1">
    <property type="nucleotide sequence ID" value="NC_008346.1"/>
</dbReference>
<dbReference type="HOGENOM" id="CLU_003291_1_3_9"/>